<protein>
    <submittedName>
        <fullName evidence="1">Uncharacterized protein</fullName>
    </submittedName>
</protein>
<proteinExistence type="predicted"/>
<organism evidence="1 2">
    <name type="scientific">Stephania cephalantha</name>
    <dbReference type="NCBI Taxonomy" id="152367"/>
    <lineage>
        <taxon>Eukaryota</taxon>
        <taxon>Viridiplantae</taxon>
        <taxon>Streptophyta</taxon>
        <taxon>Embryophyta</taxon>
        <taxon>Tracheophyta</taxon>
        <taxon>Spermatophyta</taxon>
        <taxon>Magnoliopsida</taxon>
        <taxon>Ranunculales</taxon>
        <taxon>Menispermaceae</taxon>
        <taxon>Menispermoideae</taxon>
        <taxon>Cissampelideae</taxon>
        <taxon>Stephania</taxon>
    </lineage>
</organism>
<comment type="caution">
    <text evidence="1">The sequence shown here is derived from an EMBL/GenBank/DDBJ whole genome shotgun (WGS) entry which is preliminary data.</text>
</comment>
<sequence length="166" mass="18028">MCKGMWKSLLGNSCTLNAVGNLFLAANFSSSTAGNLADSPWRQLAGIWLIVFPSPQLVDLHHLTLSAVCCLSRTSPSSQTTTIFIIIIVNGSSSTAGYGPLLLFAVVGCCSFDLLNAHSSNREDEKRRRPRSNSYPRKEEELEEIVVKDKVEAKAIKAKVKANQSA</sequence>
<accession>A0AAP0EIC0</accession>
<dbReference type="AlphaFoldDB" id="A0AAP0EIC0"/>
<keyword evidence="2" id="KW-1185">Reference proteome</keyword>
<reference evidence="1 2" key="1">
    <citation type="submission" date="2024-01" db="EMBL/GenBank/DDBJ databases">
        <title>Genome assemblies of Stephania.</title>
        <authorList>
            <person name="Yang L."/>
        </authorList>
    </citation>
    <scope>NUCLEOTIDE SEQUENCE [LARGE SCALE GENOMIC DNA]</scope>
    <source>
        <strain evidence="1">JXDWG</strain>
        <tissue evidence="1">Leaf</tissue>
    </source>
</reference>
<evidence type="ECO:0000313" key="2">
    <source>
        <dbReference type="Proteomes" id="UP001419268"/>
    </source>
</evidence>
<name>A0AAP0EIC0_9MAGN</name>
<evidence type="ECO:0000313" key="1">
    <source>
        <dbReference type="EMBL" id="KAK9089349.1"/>
    </source>
</evidence>
<dbReference type="EMBL" id="JBBNAG010000012">
    <property type="protein sequence ID" value="KAK9089349.1"/>
    <property type="molecule type" value="Genomic_DNA"/>
</dbReference>
<dbReference type="Proteomes" id="UP001419268">
    <property type="component" value="Unassembled WGS sequence"/>
</dbReference>
<gene>
    <name evidence="1" type="ORF">Scep_028431</name>
</gene>